<dbReference type="Pfam" id="PF00884">
    <property type="entry name" value="Sulfatase"/>
    <property type="match status" value="1"/>
</dbReference>
<dbReference type="EMBL" id="CP034562">
    <property type="protein sequence ID" value="AZQ63934.1"/>
    <property type="molecule type" value="Genomic_DNA"/>
</dbReference>
<evidence type="ECO:0000313" key="6">
    <source>
        <dbReference type="EMBL" id="AZQ63934.1"/>
    </source>
</evidence>
<dbReference type="CDD" id="cd16034">
    <property type="entry name" value="sulfatase_like"/>
    <property type="match status" value="1"/>
</dbReference>
<accession>A0A3S9P717</accession>
<reference evidence="6 7" key="1">
    <citation type="submission" date="2018-12" db="EMBL/GenBank/DDBJ databases">
        <title>Flammeovirga pectinis sp. nov., isolated from the gut of the Korean scallop, Patinopecten yessoensis.</title>
        <authorList>
            <person name="Bae J.-W."/>
            <person name="Jeong Y.-S."/>
            <person name="Kang W."/>
        </authorList>
    </citation>
    <scope>NUCLEOTIDE SEQUENCE [LARGE SCALE GENOMIC DNA]</scope>
    <source>
        <strain evidence="6 7">L12M1</strain>
    </source>
</reference>
<keyword evidence="7" id="KW-1185">Reference proteome</keyword>
<dbReference type="InterPro" id="IPR024607">
    <property type="entry name" value="Sulfatase_CS"/>
</dbReference>
<evidence type="ECO:0000256" key="3">
    <source>
        <dbReference type="ARBA" id="ARBA00022801"/>
    </source>
</evidence>
<dbReference type="InterPro" id="IPR050738">
    <property type="entry name" value="Sulfatase"/>
</dbReference>
<feature type="domain" description="Sulfatase N-terminal" evidence="5">
    <location>
        <begin position="23"/>
        <end position="373"/>
    </location>
</feature>
<dbReference type="GO" id="GO:0004065">
    <property type="term" value="F:arylsulfatase activity"/>
    <property type="evidence" value="ECO:0007669"/>
    <property type="project" value="TreeGrafter"/>
</dbReference>
<dbReference type="Gene3D" id="3.40.720.10">
    <property type="entry name" value="Alkaline Phosphatase, subunit A"/>
    <property type="match status" value="1"/>
</dbReference>
<organism evidence="6 7">
    <name type="scientific">Flammeovirga pectinis</name>
    <dbReference type="NCBI Taxonomy" id="2494373"/>
    <lineage>
        <taxon>Bacteria</taxon>
        <taxon>Pseudomonadati</taxon>
        <taxon>Bacteroidota</taxon>
        <taxon>Cytophagia</taxon>
        <taxon>Cytophagales</taxon>
        <taxon>Flammeovirgaceae</taxon>
        <taxon>Flammeovirga</taxon>
    </lineage>
</organism>
<comment type="similarity">
    <text evidence="1">Belongs to the sulfatase family.</text>
</comment>
<dbReference type="PANTHER" id="PTHR42693">
    <property type="entry name" value="ARYLSULFATASE FAMILY MEMBER"/>
    <property type="match status" value="1"/>
</dbReference>
<evidence type="ECO:0000259" key="5">
    <source>
        <dbReference type="Pfam" id="PF00884"/>
    </source>
</evidence>
<evidence type="ECO:0000313" key="7">
    <source>
        <dbReference type="Proteomes" id="UP000267268"/>
    </source>
</evidence>
<dbReference type="PROSITE" id="PS00149">
    <property type="entry name" value="SULFATASE_2"/>
    <property type="match status" value="1"/>
</dbReference>
<protein>
    <submittedName>
        <fullName evidence="6">DUF4976 domain-containing protein</fullName>
    </submittedName>
</protein>
<name>A0A3S9P717_9BACT</name>
<dbReference type="Proteomes" id="UP000267268">
    <property type="component" value="Chromosome 1"/>
</dbReference>
<proteinExistence type="inferred from homology"/>
<keyword evidence="4" id="KW-0106">Calcium</keyword>
<evidence type="ECO:0000256" key="4">
    <source>
        <dbReference type="ARBA" id="ARBA00022837"/>
    </source>
</evidence>
<dbReference type="GO" id="GO:0046872">
    <property type="term" value="F:metal ion binding"/>
    <property type="evidence" value="ECO:0007669"/>
    <property type="project" value="UniProtKB-KW"/>
</dbReference>
<evidence type="ECO:0000256" key="1">
    <source>
        <dbReference type="ARBA" id="ARBA00008779"/>
    </source>
</evidence>
<sequence length="482" mass="55429">MKLYFLIGFLLGFSVFVQGQTKPNLIIIQTDEHNFRTLGCYRDQLPENQAYVWGKGVKVETPNIDRIANEGAICMNYYGASPVCTPSRASFQTGLFPQNTGAWKNDLHMTPTLTTYAKVLEDNGYATSYIGKWHLDGGEKPGFSPQNKFGYSDNQYMFNGGHNPWFKVTENGEHIPVNKNTYYKWKKEGRDLSDVHFTTDYLTDKSLEILERDKNKPFCLMLSIPDPHTPNIVEREYKHLYDDMTFEKPVTMVENVASRPYWGAPKNKNEAKEEVDQAYMRGYFGMVKCIDDNVGRILKFLEENKLAENTIIIFTSDHGDMLFEHKRRNKSVPYESAARVPFVIRYPNKIRAGKIINAAYVTTDFGPTILGIMQQKEIPNAEGYNAASTFLSKHKVEIDNRLTYYRTSGGHWVAGVTNRYKLVLSVKEKPWLFDLEKDPNEFINVFNDPEYKEIATKMHTDLLELMAEVKEPGLAKIERESK</sequence>
<keyword evidence="3" id="KW-0378">Hydrolase</keyword>
<dbReference type="RefSeq" id="WP_126617130.1">
    <property type="nucleotide sequence ID" value="NZ_CP034562.1"/>
</dbReference>
<dbReference type="KEGG" id="fll:EI427_17390"/>
<dbReference type="AlphaFoldDB" id="A0A3S9P717"/>
<dbReference type="InterPro" id="IPR000917">
    <property type="entry name" value="Sulfatase_N"/>
</dbReference>
<dbReference type="InterPro" id="IPR017850">
    <property type="entry name" value="Alkaline_phosphatase_core_sf"/>
</dbReference>
<dbReference type="OrthoDB" id="976866at2"/>
<dbReference type="SUPFAM" id="SSF53649">
    <property type="entry name" value="Alkaline phosphatase-like"/>
    <property type="match status" value="1"/>
</dbReference>
<dbReference type="PANTHER" id="PTHR42693:SF53">
    <property type="entry name" value="ENDO-4-O-SULFATASE"/>
    <property type="match status" value="1"/>
</dbReference>
<gene>
    <name evidence="6" type="ORF">EI427_17390</name>
</gene>
<keyword evidence="2" id="KW-0479">Metal-binding</keyword>
<evidence type="ECO:0000256" key="2">
    <source>
        <dbReference type="ARBA" id="ARBA00022723"/>
    </source>
</evidence>